<dbReference type="AlphaFoldDB" id="A0AAN7JFJ2"/>
<reference evidence="2 3" key="1">
    <citation type="journal article" date="2023" name="Hortic Res">
        <title>Pangenome of water caltrop reveals structural variations and asymmetric subgenome divergence after allopolyploidization.</title>
        <authorList>
            <person name="Zhang X."/>
            <person name="Chen Y."/>
            <person name="Wang L."/>
            <person name="Yuan Y."/>
            <person name="Fang M."/>
            <person name="Shi L."/>
            <person name="Lu R."/>
            <person name="Comes H.P."/>
            <person name="Ma Y."/>
            <person name="Chen Y."/>
            <person name="Huang G."/>
            <person name="Zhou Y."/>
            <person name="Zheng Z."/>
            <person name="Qiu Y."/>
        </authorList>
    </citation>
    <scope>NUCLEOTIDE SEQUENCE [LARGE SCALE GENOMIC DNA]</scope>
    <source>
        <tissue evidence="2">Roots</tissue>
    </source>
</reference>
<comment type="caution">
    <text evidence="2">The sequence shown here is derived from an EMBL/GenBank/DDBJ whole genome shotgun (WGS) entry which is preliminary data.</text>
</comment>
<dbReference type="EMBL" id="JAXIOK010000213">
    <property type="protein sequence ID" value="KAK4740530.1"/>
    <property type="molecule type" value="Genomic_DNA"/>
</dbReference>
<accession>A0AAN7JFJ2</accession>
<proteinExistence type="predicted"/>
<evidence type="ECO:0000313" key="2">
    <source>
        <dbReference type="EMBL" id="KAK4740530.1"/>
    </source>
</evidence>
<keyword evidence="1" id="KW-0812">Transmembrane</keyword>
<name>A0AAN7JFJ2_9MYRT</name>
<gene>
    <name evidence="2" type="ORF">SAY87_032377</name>
</gene>
<evidence type="ECO:0000313" key="3">
    <source>
        <dbReference type="Proteomes" id="UP001345219"/>
    </source>
</evidence>
<organism evidence="2 3">
    <name type="scientific">Trapa incisa</name>
    <dbReference type="NCBI Taxonomy" id="236973"/>
    <lineage>
        <taxon>Eukaryota</taxon>
        <taxon>Viridiplantae</taxon>
        <taxon>Streptophyta</taxon>
        <taxon>Embryophyta</taxon>
        <taxon>Tracheophyta</taxon>
        <taxon>Spermatophyta</taxon>
        <taxon>Magnoliopsida</taxon>
        <taxon>eudicotyledons</taxon>
        <taxon>Gunneridae</taxon>
        <taxon>Pentapetalae</taxon>
        <taxon>rosids</taxon>
        <taxon>malvids</taxon>
        <taxon>Myrtales</taxon>
        <taxon>Lythraceae</taxon>
        <taxon>Trapa</taxon>
    </lineage>
</organism>
<feature type="transmembrane region" description="Helical" evidence="1">
    <location>
        <begin position="44"/>
        <end position="67"/>
    </location>
</feature>
<evidence type="ECO:0000256" key="1">
    <source>
        <dbReference type="SAM" id="Phobius"/>
    </source>
</evidence>
<feature type="transmembrane region" description="Helical" evidence="1">
    <location>
        <begin position="17"/>
        <end position="38"/>
    </location>
</feature>
<keyword evidence="3" id="KW-1185">Reference proteome</keyword>
<keyword evidence="1" id="KW-1133">Transmembrane helix</keyword>
<dbReference type="Proteomes" id="UP001345219">
    <property type="component" value="Unassembled WGS sequence"/>
</dbReference>
<keyword evidence="1" id="KW-0472">Membrane</keyword>
<protein>
    <submittedName>
        <fullName evidence="2">Uncharacterized protein</fullName>
    </submittedName>
</protein>
<sequence>MDRADQRREDSMNRGEVAIFICLEQMVWFWSSIVAPAGGHFHNLSWGMTVGSACLPFFLLFSLPPFFSGRCNVLGIKRRPVDSSSDNVYMHSIDPTFDTMQ</sequence>